<dbReference type="VEuPathDB" id="FungiDB:LCOR_09118.1"/>
<evidence type="ECO:0000256" key="4">
    <source>
        <dbReference type="SAM" id="MobiDB-lite"/>
    </source>
</evidence>
<dbReference type="AlphaFoldDB" id="A0A068S782"/>
<gene>
    <name evidence="6" type="ORF">LCOR_09118.1</name>
</gene>
<feature type="domain" description="Methyltransferase" evidence="5">
    <location>
        <begin position="100"/>
        <end position="191"/>
    </location>
</feature>
<feature type="region of interest" description="Disordered" evidence="4">
    <location>
        <begin position="17"/>
        <end position="43"/>
    </location>
</feature>
<proteinExistence type="predicted"/>
<dbReference type="GO" id="GO:0032259">
    <property type="term" value="P:methylation"/>
    <property type="evidence" value="ECO:0007669"/>
    <property type="project" value="UniProtKB-KW"/>
</dbReference>
<dbReference type="PANTHER" id="PTHR43591">
    <property type="entry name" value="METHYLTRANSFERASE"/>
    <property type="match status" value="1"/>
</dbReference>
<dbReference type="STRING" id="1263082.A0A068S782"/>
<evidence type="ECO:0000256" key="1">
    <source>
        <dbReference type="ARBA" id="ARBA00022603"/>
    </source>
</evidence>
<dbReference type="GO" id="GO:0008168">
    <property type="term" value="F:methyltransferase activity"/>
    <property type="evidence" value="ECO:0007669"/>
    <property type="project" value="UniProtKB-KW"/>
</dbReference>
<accession>A0A068S782</accession>
<keyword evidence="7" id="KW-1185">Reference proteome</keyword>
<dbReference type="InterPro" id="IPR023576">
    <property type="entry name" value="UbiE/COQ5_MeTrFase_CS"/>
</dbReference>
<dbReference type="CDD" id="cd02440">
    <property type="entry name" value="AdoMet_MTases"/>
    <property type="match status" value="1"/>
</dbReference>
<evidence type="ECO:0000256" key="2">
    <source>
        <dbReference type="ARBA" id="ARBA00022679"/>
    </source>
</evidence>
<dbReference type="Proteomes" id="UP000027586">
    <property type="component" value="Unassembled WGS sequence"/>
</dbReference>
<dbReference type="Pfam" id="PF13649">
    <property type="entry name" value="Methyltransf_25"/>
    <property type="match status" value="1"/>
</dbReference>
<keyword evidence="2" id="KW-0808">Transferase</keyword>
<evidence type="ECO:0000256" key="3">
    <source>
        <dbReference type="ARBA" id="ARBA00022691"/>
    </source>
</evidence>
<dbReference type="Gene3D" id="3.40.50.150">
    <property type="entry name" value="Vaccinia Virus protein VP39"/>
    <property type="match status" value="1"/>
</dbReference>
<protein>
    <submittedName>
        <fullName evidence="6">Methyltransferase type 11</fullName>
    </submittedName>
</protein>
<dbReference type="InterPro" id="IPR041698">
    <property type="entry name" value="Methyltransf_25"/>
</dbReference>
<name>A0A068S782_9FUNG</name>
<dbReference type="SUPFAM" id="SSF53335">
    <property type="entry name" value="S-adenosyl-L-methionine-dependent methyltransferases"/>
    <property type="match status" value="1"/>
</dbReference>
<keyword evidence="3" id="KW-0949">S-adenosyl-L-methionine</keyword>
<organism evidence="6 7">
    <name type="scientific">Lichtheimia corymbifera JMRC:FSU:9682</name>
    <dbReference type="NCBI Taxonomy" id="1263082"/>
    <lineage>
        <taxon>Eukaryota</taxon>
        <taxon>Fungi</taxon>
        <taxon>Fungi incertae sedis</taxon>
        <taxon>Mucoromycota</taxon>
        <taxon>Mucoromycotina</taxon>
        <taxon>Mucoromycetes</taxon>
        <taxon>Mucorales</taxon>
        <taxon>Lichtheimiaceae</taxon>
        <taxon>Lichtheimia</taxon>
    </lineage>
</organism>
<sequence>MSFRFFRFFRRSRKTASASIRSKQPTEDITSKNSTNSSEASAYRYEGNRRYHNRDDVAYILPNDEEENDRVHQQHWMMRVAFGGNFDSPIEEALAQGIEVLDSGCGPATWTLEMSEQYPNSNFHGTDISPRFPEAIKPSNCQFHLHNIIDPAPFPDNTFGYVHQRLLVLGLLATDWVKVIDDLLRVLKPGGWLELLEVSFPQLMNAGPKCTLLMHSVAKYAREKGLNPDIPHEMEDLMRKAGCVNLVFREVPIPIGHGGKLGDLLWDDFWDVFNTMHAIIVRYYPEMADQEYYTKFLQETKQECKEYGTYIRWYRCHGQKPETA</sequence>
<dbReference type="OrthoDB" id="2013972at2759"/>
<dbReference type="InterPro" id="IPR029063">
    <property type="entry name" value="SAM-dependent_MTases_sf"/>
</dbReference>
<evidence type="ECO:0000313" key="6">
    <source>
        <dbReference type="EMBL" id="CDH58248.1"/>
    </source>
</evidence>
<evidence type="ECO:0000259" key="5">
    <source>
        <dbReference type="Pfam" id="PF13649"/>
    </source>
</evidence>
<dbReference type="PANTHER" id="PTHR43591:SF50">
    <property type="entry name" value="METHYLTRANSFERASE DOMAIN-CONTAINING PROTEIN-RELATED"/>
    <property type="match status" value="1"/>
</dbReference>
<dbReference type="EMBL" id="CBTN010000054">
    <property type="protein sequence ID" value="CDH58248.1"/>
    <property type="molecule type" value="Genomic_DNA"/>
</dbReference>
<keyword evidence="1 6" id="KW-0489">Methyltransferase</keyword>
<reference evidence="6" key="1">
    <citation type="submission" date="2013-08" db="EMBL/GenBank/DDBJ databases">
        <title>Gene expansion shapes genome architecture in the human pathogen Lichtheimia corymbifera: an evolutionary genomics analysis in the ancient terrestrial Mucorales (Mucoromycotina).</title>
        <authorList>
            <person name="Schwartze V.U."/>
            <person name="Winter S."/>
            <person name="Shelest E."/>
            <person name="Marcet-Houben M."/>
            <person name="Horn F."/>
            <person name="Wehner S."/>
            <person name="Hoffmann K."/>
            <person name="Riege K."/>
            <person name="Sammeth M."/>
            <person name="Nowrousian M."/>
            <person name="Valiante V."/>
            <person name="Linde J."/>
            <person name="Jacobsen I.D."/>
            <person name="Marz M."/>
            <person name="Brakhage A.A."/>
            <person name="Gabaldon T."/>
            <person name="Bocker S."/>
            <person name="Voigt K."/>
        </authorList>
    </citation>
    <scope>NUCLEOTIDE SEQUENCE [LARGE SCALE GENOMIC DNA]</scope>
    <source>
        <strain evidence="6">FSU 9682</strain>
    </source>
</reference>
<feature type="compositionally biased region" description="Polar residues" evidence="4">
    <location>
        <begin position="31"/>
        <end position="40"/>
    </location>
</feature>
<evidence type="ECO:0000313" key="7">
    <source>
        <dbReference type="Proteomes" id="UP000027586"/>
    </source>
</evidence>
<dbReference type="PROSITE" id="PS01184">
    <property type="entry name" value="UBIE_2"/>
    <property type="match status" value="1"/>
</dbReference>
<comment type="caution">
    <text evidence="6">The sequence shown here is derived from an EMBL/GenBank/DDBJ whole genome shotgun (WGS) entry which is preliminary data.</text>
</comment>